<proteinExistence type="predicted"/>
<dbReference type="Proteomes" id="UP000618445">
    <property type="component" value="Unassembled WGS sequence"/>
</dbReference>
<evidence type="ECO:0000313" key="2">
    <source>
        <dbReference type="EMBL" id="MBD2318630.1"/>
    </source>
</evidence>
<dbReference type="InterPro" id="IPR058684">
    <property type="entry name" value="YopA_M"/>
</dbReference>
<dbReference type="EMBL" id="JACJQY010000032">
    <property type="protein sequence ID" value="MBD2318630.1"/>
    <property type="molecule type" value="Genomic_DNA"/>
</dbReference>
<protein>
    <recommendedName>
        <fullName evidence="1">YopA central domain-containing protein</fullName>
    </recommendedName>
</protein>
<dbReference type="Pfam" id="PF26308">
    <property type="entry name" value="YopA_M"/>
    <property type="match status" value="1"/>
</dbReference>
<keyword evidence="3" id="KW-1185">Reference proteome</keyword>
<sequence length="426" mass="48826">MNIEPQSLTPVYVTEEINQPLTLYEGDMKFIGNQGDRDIIAHGTGTVKLNWFPTIRIKYSFRSNDSVAFSYEKPHVLELVNLKASCEANATKYQLSVGIKTEVSGFLHEPAVITSNSNLSYVIFHLTNFHSYQLLLEANGWKVTIAPVEKIKELTNSLEDEGGYAITHVAKLEKSNKHTFTSEEALDILSGLSSFLSFARGMWVVPLLPIGFNAENIPTWEIWYSSTASAYQRNITSWFPVQRPENLTEAFVGFMNLWEDPDWQQPLQLAIHWYVESNLQAGAIDGSIILAHSALELLYEHRIGIFIKNNAALKLEKLFKKSKLPINDLDSKSNLIIKLLEFAEEKKINMPKAITEVRNKLTHLEQKEKVHPKSIRKEAWRLSLWYLELVLLDLFNYQGVYKNRLRFSWEGDYDELPKGSIHNHLV</sequence>
<organism evidence="2 3">
    <name type="scientific">Phormidium tenue FACHB-1050</name>
    <dbReference type="NCBI Taxonomy" id="2692857"/>
    <lineage>
        <taxon>Bacteria</taxon>
        <taxon>Bacillati</taxon>
        <taxon>Cyanobacteriota</taxon>
        <taxon>Cyanophyceae</taxon>
        <taxon>Oscillatoriophycideae</taxon>
        <taxon>Oscillatoriales</taxon>
        <taxon>Oscillatoriaceae</taxon>
        <taxon>Phormidium</taxon>
    </lineage>
</organism>
<gene>
    <name evidence="2" type="ORF">H6G05_17475</name>
</gene>
<evidence type="ECO:0000313" key="3">
    <source>
        <dbReference type="Proteomes" id="UP000618445"/>
    </source>
</evidence>
<name>A0ABR8CET8_9CYAN</name>
<feature type="domain" description="YopA central" evidence="1">
    <location>
        <begin position="125"/>
        <end position="232"/>
    </location>
</feature>
<comment type="caution">
    <text evidence="2">The sequence shown here is derived from an EMBL/GenBank/DDBJ whole genome shotgun (WGS) entry which is preliminary data.</text>
</comment>
<dbReference type="RefSeq" id="WP_190579797.1">
    <property type="nucleotide sequence ID" value="NZ_CAWPQU010000026.1"/>
</dbReference>
<evidence type="ECO:0000259" key="1">
    <source>
        <dbReference type="Pfam" id="PF26308"/>
    </source>
</evidence>
<accession>A0ABR8CET8</accession>
<reference evidence="2 3" key="1">
    <citation type="journal article" date="2020" name="ISME J.">
        <title>Comparative genomics reveals insights into cyanobacterial evolution and habitat adaptation.</title>
        <authorList>
            <person name="Chen M.Y."/>
            <person name="Teng W.K."/>
            <person name="Zhao L."/>
            <person name="Hu C.X."/>
            <person name="Zhou Y.K."/>
            <person name="Han B.P."/>
            <person name="Song L.R."/>
            <person name="Shu W.S."/>
        </authorList>
    </citation>
    <scope>NUCLEOTIDE SEQUENCE [LARGE SCALE GENOMIC DNA]</scope>
    <source>
        <strain evidence="2 3">FACHB-1050</strain>
    </source>
</reference>